<evidence type="ECO:0000313" key="3">
    <source>
        <dbReference type="Ensembl" id="ENSELUP00000006864.3"/>
    </source>
</evidence>
<dbReference type="PANTHER" id="PTHR12125:SF11">
    <property type="entry name" value="F-BOX ONLY PROTEIN 2"/>
    <property type="match status" value="1"/>
</dbReference>
<reference evidence="3" key="2">
    <citation type="submission" date="2020-02" db="EMBL/GenBank/DDBJ databases">
        <title>Esox lucius (northern pike) genome, fEsoLuc1, primary haplotype.</title>
        <authorList>
            <person name="Myers G."/>
            <person name="Karagic N."/>
            <person name="Meyer A."/>
            <person name="Pippel M."/>
            <person name="Reichard M."/>
            <person name="Winkler S."/>
            <person name="Tracey A."/>
            <person name="Sims Y."/>
            <person name="Howe K."/>
            <person name="Rhie A."/>
            <person name="Formenti G."/>
            <person name="Durbin R."/>
            <person name="Fedrigo O."/>
            <person name="Jarvis E.D."/>
        </authorList>
    </citation>
    <scope>NUCLEOTIDE SEQUENCE [LARGE SCALE GENOMIC DNA]</scope>
</reference>
<dbReference type="Bgee" id="ENSELUG00000001429">
    <property type="expression patterns" value="Expressed in spleen and 15 other cell types or tissues"/>
</dbReference>
<dbReference type="InterPro" id="IPR007397">
    <property type="entry name" value="F-box-assoc_dom"/>
</dbReference>
<dbReference type="SMART" id="SM01198">
    <property type="entry name" value="FBA"/>
    <property type="match status" value="3"/>
</dbReference>
<keyword evidence="4" id="KW-1185">Reference proteome</keyword>
<dbReference type="PANTHER" id="PTHR12125">
    <property type="entry name" value="F-BOX ONLY PROTEIN 6-LIKE PROTEIN"/>
    <property type="match status" value="1"/>
</dbReference>
<dbReference type="Pfam" id="PF04300">
    <property type="entry name" value="FBA"/>
    <property type="match status" value="3"/>
</dbReference>
<feature type="domain" description="FBA" evidence="2">
    <location>
        <begin position="226"/>
        <end position="407"/>
    </location>
</feature>
<accession>A0A3P8XSY4</accession>
<dbReference type="GO" id="GO:0005737">
    <property type="term" value="C:cytoplasm"/>
    <property type="evidence" value="ECO:0007669"/>
    <property type="project" value="TreeGrafter"/>
</dbReference>
<dbReference type="InterPro" id="IPR039752">
    <property type="entry name" value="F-box_only"/>
</dbReference>
<reference evidence="3" key="3">
    <citation type="submission" date="2025-08" db="UniProtKB">
        <authorList>
            <consortium name="Ensembl"/>
        </authorList>
    </citation>
    <scope>IDENTIFICATION</scope>
</reference>
<dbReference type="Proteomes" id="UP000265140">
    <property type="component" value="Chromosome 7"/>
</dbReference>
<dbReference type="Ensembl" id="ENSELUT00000008212.3">
    <property type="protein sequence ID" value="ENSELUP00000006864.3"/>
    <property type="gene ID" value="ENSELUG00000001429.3"/>
</dbReference>
<dbReference type="GeneTree" id="ENSGT00940000160929"/>
<dbReference type="GO" id="GO:0036503">
    <property type="term" value="P:ERAD pathway"/>
    <property type="evidence" value="ECO:0007669"/>
    <property type="project" value="TreeGrafter"/>
</dbReference>
<evidence type="ECO:0000313" key="4">
    <source>
        <dbReference type="Proteomes" id="UP000265140"/>
    </source>
</evidence>
<feature type="region of interest" description="Disordered" evidence="1">
    <location>
        <begin position="417"/>
        <end position="449"/>
    </location>
</feature>
<dbReference type="GO" id="GO:0019005">
    <property type="term" value="C:SCF ubiquitin ligase complex"/>
    <property type="evidence" value="ECO:0007669"/>
    <property type="project" value="TreeGrafter"/>
</dbReference>
<dbReference type="InterPro" id="IPR008979">
    <property type="entry name" value="Galactose-bd-like_sf"/>
</dbReference>
<name>A0A3P8XSY4_ESOLU</name>
<dbReference type="Gene3D" id="2.60.120.260">
    <property type="entry name" value="Galactose-binding domain-like"/>
    <property type="match status" value="3"/>
</dbReference>
<dbReference type="GO" id="GO:0061630">
    <property type="term" value="F:ubiquitin protein ligase activity"/>
    <property type="evidence" value="ECO:0007669"/>
    <property type="project" value="TreeGrafter"/>
</dbReference>
<reference evidence="4" key="1">
    <citation type="journal article" date="2014" name="PLoS ONE">
        <title>The genome and linkage map of the northern pike (Esox lucius): conserved synteny revealed between the salmonid sister group and the Neoteleostei.</title>
        <authorList>
            <person name="Rondeau E.B."/>
            <person name="Minkley D.R."/>
            <person name="Leong J.S."/>
            <person name="Messmer A.M."/>
            <person name="Jantzen J.R."/>
            <person name="von Schalburg K.R."/>
            <person name="Lemon C."/>
            <person name="Bird N.H."/>
            <person name="Koop B.F."/>
        </authorList>
    </citation>
    <scope>NUCLEOTIDE SEQUENCE</scope>
</reference>
<dbReference type="FunFam" id="2.60.120.260:FF:000012">
    <property type="entry name" value="F-box only protein 2"/>
    <property type="match status" value="3"/>
</dbReference>
<evidence type="ECO:0000256" key="1">
    <source>
        <dbReference type="SAM" id="MobiDB-lite"/>
    </source>
</evidence>
<feature type="domain" description="FBA" evidence="2">
    <location>
        <begin position="1"/>
        <end position="162"/>
    </location>
</feature>
<organism evidence="3 4">
    <name type="scientific">Esox lucius</name>
    <name type="common">Northern pike</name>
    <dbReference type="NCBI Taxonomy" id="8010"/>
    <lineage>
        <taxon>Eukaryota</taxon>
        <taxon>Metazoa</taxon>
        <taxon>Chordata</taxon>
        <taxon>Craniata</taxon>
        <taxon>Vertebrata</taxon>
        <taxon>Euteleostomi</taxon>
        <taxon>Actinopterygii</taxon>
        <taxon>Neopterygii</taxon>
        <taxon>Teleostei</taxon>
        <taxon>Protacanthopterygii</taxon>
        <taxon>Esociformes</taxon>
        <taxon>Esocidae</taxon>
        <taxon>Esox</taxon>
    </lineage>
</organism>
<dbReference type="GO" id="GO:0031146">
    <property type="term" value="P:SCF-dependent proteasomal ubiquitin-dependent protein catabolic process"/>
    <property type="evidence" value="ECO:0007669"/>
    <property type="project" value="TreeGrafter"/>
</dbReference>
<protein>
    <recommendedName>
        <fullName evidence="2">FBA domain-containing protein</fullName>
    </recommendedName>
</protein>
<dbReference type="SUPFAM" id="SSF49785">
    <property type="entry name" value="Galactose-binding domain-like"/>
    <property type="match status" value="3"/>
</dbReference>
<dbReference type="GO" id="GO:0006516">
    <property type="term" value="P:glycoprotein catabolic process"/>
    <property type="evidence" value="ECO:0007669"/>
    <property type="project" value="TreeGrafter"/>
</dbReference>
<proteinExistence type="predicted"/>
<dbReference type="PROSITE" id="PS51114">
    <property type="entry name" value="FBA"/>
    <property type="match status" value="3"/>
</dbReference>
<dbReference type="AlphaFoldDB" id="A0A3P8XSY4"/>
<feature type="domain" description="FBA" evidence="2">
    <location>
        <begin position="443"/>
        <end position="624"/>
    </location>
</feature>
<feature type="compositionally biased region" description="Polar residues" evidence="1">
    <location>
        <begin position="164"/>
        <end position="187"/>
    </location>
</feature>
<sequence length="630" mass="70690">MDFWKLKRNGGDGWCVGDLPEDCAYDFGDDNVTKYFATSFELCQKKQVIDLLAEGFSPEDLDAQPAVTVKDHYSGLGCCGCIYKLKVRLLNENKEVLQEFKPEPVTLDPDQDDMSWRQVSHTFSDYGPGLRFISFEHGGKDTKWWKGHYGVRVTGSSVTIETTQASPARNLLKNPSGNDASPEQSCDSEMPRDDPECYASTEESSDSDIYSDDLECFFISDQNFSQGMGCNLYSDSEESTVFDEQMEFWEVIRNGGDGWGVGDLPEDCGFGDDKVTKYFATSFELCLKKQVIDLLAEGFSPEDLDAQPAVTVKDYYRGLDCCGCIYKLTVRLLNENKEVLREFKPETVTLDPDHDNNTMSWRQMSHTFSDYGSGLRFISFEHGGKDTKWWKGRYGVRVTGSSVTIETMQASPARNLLKNIDGNGASPESSDESLESKRNGGDAQNLNIPGRNLLKNPAGAEQLELWKLKRNGGDGWCVGDLPEDCAYDFGDDKVTKYFATSFELCQKKQVIDLLAEGYTPDYLDAQPPVTVKDYYSGLGCCGCIYKLTVRLLDKKKKVIQEFKPEPVTLDPDHDDMSWRQVSHTFSDYGPGLRFISFKHGGKDTKWWKGHYGVRVTGSSVTIGAPRQQEA</sequence>
<reference evidence="3" key="4">
    <citation type="submission" date="2025-09" db="UniProtKB">
        <authorList>
            <consortium name="Ensembl"/>
        </authorList>
    </citation>
    <scope>IDENTIFICATION</scope>
</reference>
<evidence type="ECO:0000259" key="2">
    <source>
        <dbReference type="PROSITE" id="PS51114"/>
    </source>
</evidence>
<feature type="region of interest" description="Disordered" evidence="1">
    <location>
        <begin position="164"/>
        <end position="206"/>
    </location>
</feature>